<reference evidence="2" key="1">
    <citation type="journal article" date="2019" name="Int. J. Syst. Evol. Microbiol.">
        <title>The Global Catalogue of Microorganisms (GCM) 10K type strain sequencing project: providing services to taxonomists for standard genome sequencing and annotation.</title>
        <authorList>
            <consortium name="The Broad Institute Genomics Platform"/>
            <consortium name="The Broad Institute Genome Sequencing Center for Infectious Disease"/>
            <person name="Wu L."/>
            <person name="Ma J."/>
        </authorList>
    </citation>
    <scope>NUCLEOTIDE SEQUENCE [LARGE SCALE GENOMIC DNA]</scope>
    <source>
        <strain evidence="2">CCUG 52468</strain>
    </source>
</reference>
<comment type="caution">
    <text evidence="1">The sequence shown here is derived from an EMBL/GenBank/DDBJ whole genome shotgun (WGS) entry which is preliminary data.</text>
</comment>
<sequence>MEIKDYSFEIDLEPQELKVIETHPNKLLESISQVELDKLNWFIFDVLGDKDGSPEIGNIEITNFKINPDYLNGSFRLKFQIDRKFCCSDMESCSNDYIDFQFIMKGSKLFATGKYFDWTLNN</sequence>
<keyword evidence="2" id="KW-1185">Reference proteome</keyword>
<protein>
    <submittedName>
        <fullName evidence="1">Uncharacterized protein</fullName>
    </submittedName>
</protein>
<organism evidence="1 2">
    <name type="scientific">Sphingobacterium daejeonense</name>
    <dbReference type="NCBI Taxonomy" id="371142"/>
    <lineage>
        <taxon>Bacteria</taxon>
        <taxon>Pseudomonadati</taxon>
        <taxon>Bacteroidota</taxon>
        <taxon>Sphingobacteriia</taxon>
        <taxon>Sphingobacteriales</taxon>
        <taxon>Sphingobacteriaceae</taxon>
        <taxon>Sphingobacterium</taxon>
    </lineage>
</organism>
<dbReference type="Proteomes" id="UP001597205">
    <property type="component" value="Unassembled WGS sequence"/>
</dbReference>
<dbReference type="RefSeq" id="WP_380896747.1">
    <property type="nucleotide sequence ID" value="NZ_JBHTKY010000016.1"/>
</dbReference>
<evidence type="ECO:0000313" key="2">
    <source>
        <dbReference type="Proteomes" id="UP001597205"/>
    </source>
</evidence>
<evidence type="ECO:0000313" key="1">
    <source>
        <dbReference type="EMBL" id="MFD1166241.1"/>
    </source>
</evidence>
<gene>
    <name evidence="1" type="ORF">ACFQ2C_11545</name>
</gene>
<accession>A0ABW3RM49</accession>
<name>A0ABW3RM49_9SPHI</name>
<proteinExistence type="predicted"/>
<dbReference type="EMBL" id="JBHTKY010000016">
    <property type="protein sequence ID" value="MFD1166241.1"/>
    <property type="molecule type" value="Genomic_DNA"/>
</dbReference>